<accession>A0AAI9FT92</accession>
<evidence type="ECO:0000256" key="1">
    <source>
        <dbReference type="SAM" id="MobiDB-lite"/>
    </source>
</evidence>
<reference evidence="2" key="1">
    <citation type="submission" date="2022-07" db="EMBL/GenBank/DDBJ databases">
        <authorList>
            <consortium name="DAFM: The Division of Animal and Food Microbiology"/>
        </authorList>
    </citation>
    <scope>NUCLEOTIDE SEQUENCE</scope>
    <source>
        <strain evidence="2">19MO01SH01-2</strain>
    </source>
</reference>
<evidence type="ECO:0008006" key="4">
    <source>
        <dbReference type="Google" id="ProtNLM"/>
    </source>
</evidence>
<sequence>MANATDARISVGLPSHPKTKKLARRLGAAGPLYCIYLFLWATANRSDGDLAGMTDEDIELAIDWTGEEFAFVRGMAEAGFLDGEEGQRRIHDWDEHNPWAAGAASRSQKAKWANLCKYHGKEEAERKMPAYAKRLREAAKALEEGSKKDAKEPNDDPNGTPTGDPSRSEESGSGTPPYPSPIPSPSPYPLPNPSPEDEPTVVGLSSADGDAATGDHADPADAGEGQDLLGKVPKKAGPPPCPHMRIIELFHEVLPELPAVCAWNEARQRKLGARWRERPEQQDLAWWRSFFEAVREMPWLMGQRAGRDGRPFRCTLEWLVSPTNFVKVIEGHYMDGGR</sequence>
<dbReference type="AlphaFoldDB" id="A0AAI9FT92"/>
<name>A0AAI9FT92_STEMA</name>
<proteinExistence type="predicted"/>
<organism evidence="2 3">
    <name type="scientific">Stenotrophomonas maltophilia</name>
    <name type="common">Pseudomonas maltophilia</name>
    <name type="synonym">Xanthomonas maltophilia</name>
    <dbReference type="NCBI Taxonomy" id="40324"/>
    <lineage>
        <taxon>Bacteria</taxon>
        <taxon>Pseudomonadati</taxon>
        <taxon>Pseudomonadota</taxon>
        <taxon>Gammaproteobacteria</taxon>
        <taxon>Lysobacterales</taxon>
        <taxon>Lysobacteraceae</taxon>
        <taxon>Stenotrophomonas</taxon>
        <taxon>Stenotrophomonas maltophilia group</taxon>
    </lineage>
</organism>
<feature type="compositionally biased region" description="Pro residues" evidence="1">
    <location>
        <begin position="176"/>
        <end position="194"/>
    </location>
</feature>
<evidence type="ECO:0000313" key="3">
    <source>
        <dbReference type="Proteomes" id="UP001218208"/>
    </source>
</evidence>
<gene>
    <name evidence="2" type="ORF">QEG23_000245</name>
</gene>
<feature type="region of interest" description="Disordered" evidence="1">
    <location>
        <begin position="138"/>
        <end position="236"/>
    </location>
</feature>
<dbReference type="EMBL" id="ABLOJW010000001">
    <property type="protein sequence ID" value="EKT4090775.1"/>
    <property type="molecule type" value="Genomic_DNA"/>
</dbReference>
<protein>
    <recommendedName>
        <fullName evidence="4">DUF1376 domain-containing protein</fullName>
    </recommendedName>
</protein>
<evidence type="ECO:0000313" key="2">
    <source>
        <dbReference type="EMBL" id="EKT4090775.1"/>
    </source>
</evidence>
<feature type="compositionally biased region" description="Basic and acidic residues" evidence="1">
    <location>
        <begin position="138"/>
        <end position="154"/>
    </location>
</feature>
<dbReference type="Proteomes" id="UP001218208">
    <property type="component" value="Unassembled WGS sequence"/>
</dbReference>
<comment type="caution">
    <text evidence="2">The sequence shown here is derived from an EMBL/GenBank/DDBJ whole genome shotgun (WGS) entry which is preliminary data.</text>
</comment>